<proteinExistence type="predicted"/>
<name>A0A5A7PBW2_STRAF</name>
<dbReference type="EMBL" id="BKCP01004328">
    <property type="protein sequence ID" value="GER30211.1"/>
    <property type="molecule type" value="Genomic_DNA"/>
</dbReference>
<organism evidence="1 2">
    <name type="scientific">Striga asiatica</name>
    <name type="common">Asiatic witchweed</name>
    <name type="synonym">Buchnera asiatica</name>
    <dbReference type="NCBI Taxonomy" id="4170"/>
    <lineage>
        <taxon>Eukaryota</taxon>
        <taxon>Viridiplantae</taxon>
        <taxon>Streptophyta</taxon>
        <taxon>Embryophyta</taxon>
        <taxon>Tracheophyta</taxon>
        <taxon>Spermatophyta</taxon>
        <taxon>Magnoliopsida</taxon>
        <taxon>eudicotyledons</taxon>
        <taxon>Gunneridae</taxon>
        <taxon>Pentapetalae</taxon>
        <taxon>asterids</taxon>
        <taxon>lamiids</taxon>
        <taxon>Lamiales</taxon>
        <taxon>Orobanchaceae</taxon>
        <taxon>Buchnereae</taxon>
        <taxon>Striga</taxon>
    </lineage>
</organism>
<comment type="caution">
    <text evidence="1">The sequence shown here is derived from an EMBL/GenBank/DDBJ whole genome shotgun (WGS) entry which is preliminary data.</text>
</comment>
<accession>A0A5A7PBW2</accession>
<evidence type="ECO:0000313" key="2">
    <source>
        <dbReference type="Proteomes" id="UP000325081"/>
    </source>
</evidence>
<dbReference type="AlphaFoldDB" id="A0A5A7PBW2"/>
<keyword evidence="2" id="KW-1185">Reference proteome</keyword>
<dbReference type="Proteomes" id="UP000325081">
    <property type="component" value="Unassembled WGS sequence"/>
</dbReference>
<reference evidence="2" key="1">
    <citation type="journal article" date="2019" name="Curr. Biol.">
        <title>Genome Sequence of Striga asiatica Provides Insight into the Evolution of Plant Parasitism.</title>
        <authorList>
            <person name="Yoshida S."/>
            <person name="Kim S."/>
            <person name="Wafula E.K."/>
            <person name="Tanskanen J."/>
            <person name="Kim Y.M."/>
            <person name="Honaas L."/>
            <person name="Yang Z."/>
            <person name="Spallek T."/>
            <person name="Conn C.E."/>
            <person name="Ichihashi Y."/>
            <person name="Cheong K."/>
            <person name="Cui S."/>
            <person name="Der J.P."/>
            <person name="Gundlach H."/>
            <person name="Jiao Y."/>
            <person name="Hori C."/>
            <person name="Ishida J.K."/>
            <person name="Kasahara H."/>
            <person name="Kiba T."/>
            <person name="Kim M.S."/>
            <person name="Koo N."/>
            <person name="Laohavisit A."/>
            <person name="Lee Y.H."/>
            <person name="Lumba S."/>
            <person name="McCourt P."/>
            <person name="Mortimer J.C."/>
            <person name="Mutuku J.M."/>
            <person name="Nomura T."/>
            <person name="Sasaki-Sekimoto Y."/>
            <person name="Seto Y."/>
            <person name="Wang Y."/>
            <person name="Wakatake T."/>
            <person name="Sakakibara H."/>
            <person name="Demura T."/>
            <person name="Yamaguchi S."/>
            <person name="Yoneyama K."/>
            <person name="Manabe R.I."/>
            <person name="Nelson D.C."/>
            <person name="Schulman A.H."/>
            <person name="Timko M.P."/>
            <person name="dePamphilis C.W."/>
            <person name="Choi D."/>
            <person name="Shirasu K."/>
        </authorList>
    </citation>
    <scope>NUCLEOTIDE SEQUENCE [LARGE SCALE GENOMIC DNA]</scope>
    <source>
        <strain evidence="2">cv. UVA1</strain>
    </source>
</reference>
<evidence type="ECO:0000313" key="1">
    <source>
        <dbReference type="EMBL" id="GER30211.1"/>
    </source>
</evidence>
<gene>
    <name evidence="1" type="ORF">STAS_06142</name>
</gene>
<protein>
    <submittedName>
        <fullName evidence="1">Mannitol-1-phosphate 5-dehydrogenase</fullName>
    </submittedName>
</protein>
<sequence>MEKVKTFSFFSDKFHMIHNQWEYNDKRYLGSVWKQISMPIFHSRRVANSKYTRVTLNTKSFISISLTPTVQRKINGFITGFVLRKHRTDKVTQQKLHIPGCENLPEDTSQLREHYKKHSDVENTAKANMIPDCQE</sequence>